<comment type="caution">
    <text evidence="12">The sequence shown here is derived from an EMBL/GenBank/DDBJ whole genome shotgun (WGS) entry which is preliminary data.</text>
</comment>
<dbReference type="EMBL" id="DWWL01000037">
    <property type="protein sequence ID" value="HJC47501.1"/>
    <property type="molecule type" value="Genomic_DNA"/>
</dbReference>
<evidence type="ECO:0000256" key="4">
    <source>
        <dbReference type="ARBA" id="ARBA00011991"/>
    </source>
</evidence>
<dbReference type="InterPro" id="IPR017846">
    <property type="entry name" value="Nict_dMeBzImd_PRibTrfase_bact"/>
</dbReference>
<reference evidence="12" key="2">
    <citation type="submission" date="2021-04" db="EMBL/GenBank/DDBJ databases">
        <authorList>
            <person name="Gilroy R."/>
        </authorList>
    </citation>
    <scope>NUCLEOTIDE SEQUENCE</scope>
    <source>
        <strain evidence="12">CHK183-5548</strain>
    </source>
</reference>
<name>A0A9D2PCG6_9FIRM</name>
<evidence type="ECO:0000313" key="12">
    <source>
        <dbReference type="EMBL" id="HJC47501.1"/>
    </source>
</evidence>
<dbReference type="Gene3D" id="3.40.50.10210">
    <property type="match status" value="1"/>
</dbReference>
<dbReference type="SUPFAM" id="SSF52733">
    <property type="entry name" value="Nicotinate mononucleotide:5,6-dimethylbenzimidazole phosphoribosyltransferase (CobT)"/>
    <property type="match status" value="1"/>
</dbReference>
<evidence type="ECO:0000256" key="8">
    <source>
        <dbReference type="ARBA" id="ARBA00022679"/>
    </source>
</evidence>
<dbReference type="PANTHER" id="PTHR43463:SF1">
    <property type="entry name" value="NICOTINATE-NUCLEOTIDE--DIMETHYLBENZIMIDAZOLE PHOSPHORIBOSYLTRANSFERASE"/>
    <property type="match status" value="1"/>
</dbReference>
<comment type="pathway">
    <text evidence="2 11">Nucleoside biosynthesis; alpha-ribazole biosynthesis; alpha-ribazole from 5,6-dimethylbenzimidazole: step 1/2.</text>
</comment>
<sequence>MQKIQKGTAEMTEVKKPDRKAMEAASYRWNHIAKPLHGLGVLEEDIIRIAGMTGDPDVDLEKKAVVIMCADNGVVEEGVSQTGQEVTAAVTRNFTNGNASVCIMAERAGAQVVPVDVGVADSLEGCGRVYPLRSCKIMAGTRNFAKEEAMTEAEARAAVQVGIGQVRHLKETGVRIIATGEMGIGNTTSSSAVASVLLGKEAAEVTGRGAGLSDEALERKIHVIEKAIALHRPDWRDPLDVIRKVGGLDIAGLAGVFLGGAMYGVPIVVDGFISAVAALTAERLCPGCADYMIASHVSAEPAGEMVLNALGLKPVIRAGMCLGEGTGAVAVLPLLQMAADVYRRMSTFQENDIEEYEEFSHA</sequence>
<evidence type="ECO:0000256" key="9">
    <source>
        <dbReference type="ARBA" id="ARBA00030686"/>
    </source>
</evidence>
<keyword evidence="8 11" id="KW-0808">Transferase</keyword>
<evidence type="ECO:0000256" key="1">
    <source>
        <dbReference type="ARBA" id="ARBA00002197"/>
    </source>
</evidence>
<evidence type="ECO:0000256" key="11">
    <source>
        <dbReference type="HAMAP-Rule" id="MF_00230"/>
    </source>
</evidence>
<evidence type="ECO:0000256" key="3">
    <source>
        <dbReference type="ARBA" id="ARBA00007110"/>
    </source>
</evidence>
<feature type="active site" description="Proton acceptor" evidence="11">
    <location>
        <position position="324"/>
    </location>
</feature>
<dbReference type="FunFam" id="3.40.50.10210:FF:000001">
    <property type="entry name" value="Nicotinate-nucleotide--dimethylbenzimidazole phosphoribosyltransferase"/>
    <property type="match status" value="1"/>
</dbReference>
<evidence type="ECO:0000256" key="7">
    <source>
        <dbReference type="ARBA" id="ARBA00022676"/>
    </source>
</evidence>
<dbReference type="HAMAP" id="MF_00230">
    <property type="entry name" value="CobT"/>
    <property type="match status" value="1"/>
</dbReference>
<dbReference type="CDD" id="cd02439">
    <property type="entry name" value="DMB-PRT_CobT"/>
    <property type="match status" value="1"/>
</dbReference>
<proteinExistence type="inferred from homology"/>
<keyword evidence="7 11" id="KW-0328">Glycosyltransferase</keyword>
<dbReference type="GO" id="GO:0008939">
    <property type="term" value="F:nicotinate-nucleotide-dimethylbenzimidazole phosphoribosyltransferase activity"/>
    <property type="evidence" value="ECO:0007669"/>
    <property type="project" value="UniProtKB-UniRule"/>
</dbReference>
<dbReference type="PANTHER" id="PTHR43463">
    <property type="entry name" value="NICOTINATE-NUCLEOTIDE--DIMETHYLBENZIMIDAZOLE PHOSPHORIBOSYLTRANSFERASE"/>
    <property type="match status" value="1"/>
</dbReference>
<evidence type="ECO:0000256" key="6">
    <source>
        <dbReference type="ARBA" id="ARBA00022573"/>
    </source>
</evidence>
<dbReference type="Gene3D" id="1.10.1610.10">
    <property type="match status" value="1"/>
</dbReference>
<dbReference type="InterPro" id="IPR023195">
    <property type="entry name" value="Nict_dMeBzImd_PRibTrfase_N"/>
</dbReference>
<reference evidence="12" key="1">
    <citation type="journal article" date="2021" name="PeerJ">
        <title>Extensive microbial diversity within the chicken gut microbiome revealed by metagenomics and culture.</title>
        <authorList>
            <person name="Gilroy R."/>
            <person name="Ravi A."/>
            <person name="Getino M."/>
            <person name="Pursley I."/>
            <person name="Horton D.L."/>
            <person name="Alikhan N.F."/>
            <person name="Baker D."/>
            <person name="Gharbi K."/>
            <person name="Hall N."/>
            <person name="Watson M."/>
            <person name="Adriaenssens E.M."/>
            <person name="Foster-Nyarko E."/>
            <person name="Jarju S."/>
            <person name="Secka A."/>
            <person name="Antonio M."/>
            <person name="Oren A."/>
            <person name="Chaudhuri R.R."/>
            <person name="La Ragione R."/>
            <person name="Hildebrand F."/>
            <person name="Pallen M.J."/>
        </authorList>
    </citation>
    <scope>NUCLEOTIDE SEQUENCE</scope>
    <source>
        <strain evidence="12">CHK183-5548</strain>
    </source>
</reference>
<dbReference type="InterPro" id="IPR003200">
    <property type="entry name" value="Nict_dMeBzImd_PRibTrfase"/>
</dbReference>
<dbReference type="NCBIfam" id="NF000996">
    <property type="entry name" value="PRK00105.1"/>
    <property type="match status" value="1"/>
</dbReference>
<dbReference type="GO" id="GO:0009236">
    <property type="term" value="P:cobalamin biosynthetic process"/>
    <property type="evidence" value="ECO:0007669"/>
    <property type="project" value="UniProtKB-UniRule"/>
</dbReference>
<dbReference type="NCBIfam" id="TIGR03160">
    <property type="entry name" value="cobT_DBIPRT"/>
    <property type="match status" value="1"/>
</dbReference>
<evidence type="ECO:0000256" key="5">
    <source>
        <dbReference type="ARBA" id="ARBA00015486"/>
    </source>
</evidence>
<dbReference type="AlphaFoldDB" id="A0A9D2PCG6"/>
<comment type="function">
    <text evidence="1 11">Catalyzes the synthesis of alpha-ribazole-5'-phosphate from nicotinate mononucleotide (NAMN) and 5,6-dimethylbenzimidazole (DMB).</text>
</comment>
<evidence type="ECO:0000256" key="10">
    <source>
        <dbReference type="ARBA" id="ARBA00047340"/>
    </source>
</evidence>
<keyword evidence="6 11" id="KW-0169">Cobalamin biosynthesis</keyword>
<accession>A0A9D2PCG6</accession>
<comment type="catalytic activity">
    <reaction evidence="10 11">
        <text>5,6-dimethylbenzimidazole + nicotinate beta-D-ribonucleotide = alpha-ribazole 5'-phosphate + nicotinate + H(+)</text>
        <dbReference type="Rhea" id="RHEA:11196"/>
        <dbReference type="ChEBI" id="CHEBI:15378"/>
        <dbReference type="ChEBI" id="CHEBI:15890"/>
        <dbReference type="ChEBI" id="CHEBI:32544"/>
        <dbReference type="ChEBI" id="CHEBI:57502"/>
        <dbReference type="ChEBI" id="CHEBI:57918"/>
        <dbReference type="EC" id="2.4.2.21"/>
    </reaction>
</comment>
<comment type="similarity">
    <text evidence="3 11">Belongs to the CobT family.</text>
</comment>
<dbReference type="EC" id="2.4.2.21" evidence="4 11"/>
<evidence type="ECO:0000256" key="2">
    <source>
        <dbReference type="ARBA" id="ARBA00005049"/>
    </source>
</evidence>
<dbReference type="Pfam" id="PF02277">
    <property type="entry name" value="DBI_PRT"/>
    <property type="match status" value="1"/>
</dbReference>
<organism evidence="12 13">
    <name type="scientific">Candidatus Lachnoclostridium pullistercoris</name>
    <dbReference type="NCBI Taxonomy" id="2838632"/>
    <lineage>
        <taxon>Bacteria</taxon>
        <taxon>Bacillati</taxon>
        <taxon>Bacillota</taxon>
        <taxon>Clostridia</taxon>
        <taxon>Lachnospirales</taxon>
        <taxon>Lachnospiraceae</taxon>
    </lineage>
</organism>
<protein>
    <recommendedName>
        <fullName evidence="5 11">Nicotinate-nucleotide--dimethylbenzimidazole phosphoribosyltransferase</fullName>
        <shortName evidence="11">NN:DBI PRT</shortName>
        <ecNumber evidence="4 11">2.4.2.21</ecNumber>
    </recommendedName>
    <alternativeName>
        <fullName evidence="9 11">N(1)-alpha-phosphoribosyltransferase</fullName>
    </alternativeName>
</protein>
<dbReference type="Proteomes" id="UP000823883">
    <property type="component" value="Unassembled WGS sequence"/>
</dbReference>
<evidence type="ECO:0000313" key="13">
    <source>
        <dbReference type="Proteomes" id="UP000823883"/>
    </source>
</evidence>
<gene>
    <name evidence="11 12" type="primary">cobT</name>
    <name evidence="12" type="ORF">IAA04_05565</name>
</gene>
<dbReference type="InterPro" id="IPR036087">
    <property type="entry name" value="Nict_dMeBzImd_PRibTrfase_sf"/>
</dbReference>